<comment type="similarity">
    <text evidence="2 6">Belongs to the FliS family.</text>
</comment>
<evidence type="ECO:0000256" key="2">
    <source>
        <dbReference type="ARBA" id="ARBA00008787"/>
    </source>
</evidence>
<gene>
    <name evidence="7" type="primary">fliS</name>
    <name evidence="7" type="ORF">C1I91_08305</name>
</gene>
<dbReference type="NCBIfam" id="TIGR00208">
    <property type="entry name" value="fliS"/>
    <property type="match status" value="1"/>
</dbReference>
<dbReference type="KEGG" id="cmah:C1I91_08305"/>
<keyword evidence="3 6" id="KW-0963">Cytoplasm</keyword>
<proteinExistence type="inferred from homology"/>
<dbReference type="Pfam" id="PF02561">
    <property type="entry name" value="FliS"/>
    <property type="match status" value="1"/>
</dbReference>
<dbReference type="EMBL" id="CP025746">
    <property type="protein sequence ID" value="QAA31646.1"/>
    <property type="molecule type" value="Genomic_DNA"/>
</dbReference>
<dbReference type="InterPro" id="IPR036584">
    <property type="entry name" value="FliS_sf"/>
</dbReference>
<dbReference type="PIRSF" id="PIRSF039090">
    <property type="entry name" value="Flis"/>
    <property type="match status" value="1"/>
</dbReference>
<keyword evidence="7" id="KW-0966">Cell projection</keyword>
<evidence type="ECO:0000256" key="3">
    <source>
        <dbReference type="ARBA" id="ARBA00022490"/>
    </source>
</evidence>
<evidence type="ECO:0000313" key="8">
    <source>
        <dbReference type="Proteomes" id="UP000286268"/>
    </source>
</evidence>
<keyword evidence="8" id="KW-1185">Reference proteome</keyword>
<reference evidence="7 8" key="1">
    <citation type="submission" date="2018-01" db="EMBL/GenBank/DDBJ databases">
        <title>Genome Sequencing and Assembly of Anaerobacter polyendosporus strain CT4.</title>
        <authorList>
            <person name="Tachaapaikoon C."/>
            <person name="Sutheeworapong S."/>
            <person name="Jenjaroenpun P."/>
            <person name="Wongsurawat T."/>
            <person name="Nookeaw I."/>
            <person name="Cheawchanlertfa P."/>
            <person name="Kosugi A."/>
            <person name="Cheevadhanarak S."/>
            <person name="Ratanakhanokchai K."/>
        </authorList>
    </citation>
    <scope>NUCLEOTIDE SEQUENCE [LARGE SCALE GENOMIC DNA]</scope>
    <source>
        <strain evidence="7 8">CT4</strain>
    </source>
</reference>
<evidence type="ECO:0000256" key="4">
    <source>
        <dbReference type="ARBA" id="ARBA00022795"/>
    </source>
</evidence>
<dbReference type="GO" id="GO:0071973">
    <property type="term" value="P:bacterial-type flagellum-dependent cell motility"/>
    <property type="evidence" value="ECO:0007669"/>
    <property type="project" value="TreeGrafter"/>
</dbReference>
<dbReference type="Gene3D" id="1.20.120.340">
    <property type="entry name" value="Flagellar protein FliS"/>
    <property type="match status" value="1"/>
</dbReference>
<dbReference type="GO" id="GO:0044780">
    <property type="term" value="P:bacterial-type flagellum assembly"/>
    <property type="evidence" value="ECO:0007669"/>
    <property type="project" value="InterPro"/>
</dbReference>
<accession>A0A3R5QSQ8</accession>
<keyword evidence="4 6" id="KW-1005">Bacterial flagellum biogenesis</keyword>
<dbReference type="SUPFAM" id="SSF101116">
    <property type="entry name" value="Flagellar export chaperone FliS"/>
    <property type="match status" value="1"/>
</dbReference>
<dbReference type="InterPro" id="IPR003713">
    <property type="entry name" value="FliS"/>
</dbReference>
<dbReference type="OrthoDB" id="1524959at2"/>
<evidence type="ECO:0000256" key="6">
    <source>
        <dbReference type="PIRNR" id="PIRNR039090"/>
    </source>
</evidence>
<sequence length="127" mass="14647">MYGNNGYNVYKNNSVNYASKEQLLLMLVDGAVKYSKIGRQAILDKDTKKAHDNITRTEDIFTELMVSLDTNAGDWAKQLFAVYEFIKYQLMQANIKKDVEIMNSVIPIIENVRDTWYEAEKLAKVAR</sequence>
<dbReference type="CDD" id="cd16098">
    <property type="entry name" value="FliS"/>
    <property type="match status" value="1"/>
</dbReference>
<dbReference type="Proteomes" id="UP000286268">
    <property type="component" value="Chromosome"/>
</dbReference>
<dbReference type="AlphaFoldDB" id="A0A3R5QSQ8"/>
<organism evidence="7 8">
    <name type="scientific">Clostridium manihotivorum</name>
    <dbReference type="NCBI Taxonomy" id="2320868"/>
    <lineage>
        <taxon>Bacteria</taxon>
        <taxon>Bacillati</taxon>
        <taxon>Bacillota</taxon>
        <taxon>Clostridia</taxon>
        <taxon>Eubacteriales</taxon>
        <taxon>Clostridiaceae</taxon>
        <taxon>Clostridium</taxon>
    </lineage>
</organism>
<dbReference type="PANTHER" id="PTHR34773">
    <property type="entry name" value="FLAGELLAR SECRETION CHAPERONE FLIS"/>
    <property type="match status" value="1"/>
</dbReference>
<comment type="subcellular location">
    <subcellularLocation>
        <location evidence="1 6">Cytoplasm</location>
        <location evidence="1 6">Cytosol</location>
    </subcellularLocation>
</comment>
<dbReference type="RefSeq" id="WP_128212457.1">
    <property type="nucleotide sequence ID" value="NZ_CP025746.1"/>
</dbReference>
<keyword evidence="7" id="KW-0969">Cilium</keyword>
<evidence type="ECO:0000256" key="1">
    <source>
        <dbReference type="ARBA" id="ARBA00004514"/>
    </source>
</evidence>
<evidence type="ECO:0000256" key="5">
    <source>
        <dbReference type="ARBA" id="ARBA00023186"/>
    </source>
</evidence>
<keyword evidence="7" id="KW-0282">Flagellum</keyword>
<protein>
    <recommendedName>
        <fullName evidence="6">Flagellar secretion chaperone FliS</fullName>
    </recommendedName>
</protein>
<keyword evidence="5" id="KW-0143">Chaperone</keyword>
<dbReference type="GO" id="GO:0005829">
    <property type="term" value="C:cytosol"/>
    <property type="evidence" value="ECO:0007669"/>
    <property type="project" value="UniProtKB-SubCell"/>
</dbReference>
<name>A0A3R5QSQ8_9CLOT</name>
<evidence type="ECO:0000313" key="7">
    <source>
        <dbReference type="EMBL" id="QAA31646.1"/>
    </source>
</evidence>
<dbReference type="PANTHER" id="PTHR34773:SF1">
    <property type="entry name" value="FLAGELLAR SECRETION CHAPERONE FLIS"/>
    <property type="match status" value="1"/>
</dbReference>